<evidence type="ECO:0000259" key="1">
    <source>
        <dbReference type="Pfam" id="PF04230"/>
    </source>
</evidence>
<feature type="domain" description="Polysaccharide pyruvyl transferase" evidence="1">
    <location>
        <begin position="15"/>
        <end position="283"/>
    </location>
</feature>
<proteinExistence type="predicted"/>
<dbReference type="Pfam" id="PF04230">
    <property type="entry name" value="PS_pyruv_trans"/>
    <property type="match status" value="1"/>
</dbReference>
<accession>A0AB39HSY1</accession>
<dbReference type="PANTHER" id="PTHR36836:SF1">
    <property type="entry name" value="COLANIC ACID BIOSYNTHESIS PROTEIN WCAK"/>
    <property type="match status" value="1"/>
</dbReference>
<organism evidence="2">
    <name type="scientific">Ornithinibacillus sp. 4-3</name>
    <dbReference type="NCBI Taxonomy" id="3231488"/>
    <lineage>
        <taxon>Bacteria</taxon>
        <taxon>Bacillati</taxon>
        <taxon>Bacillota</taxon>
        <taxon>Bacilli</taxon>
        <taxon>Bacillales</taxon>
        <taxon>Bacillaceae</taxon>
        <taxon>Ornithinibacillus</taxon>
    </lineage>
</organism>
<dbReference type="GO" id="GO:0016740">
    <property type="term" value="F:transferase activity"/>
    <property type="evidence" value="ECO:0007669"/>
    <property type="project" value="UniProtKB-KW"/>
</dbReference>
<dbReference type="RefSeq" id="WP_368654243.1">
    <property type="nucleotide sequence ID" value="NZ_CP162599.1"/>
</dbReference>
<name>A0AB39HSY1_9BACI</name>
<reference evidence="2" key="1">
    <citation type="submission" date="2024-07" db="EMBL/GenBank/DDBJ databases">
        <title>Halotolerant mesophilic bacterium Ornithinibacillus sp. 4-3, sp. nov., isolated from soil.</title>
        <authorList>
            <person name="Sidarenka A.V."/>
            <person name="Guliayeva D.E."/>
            <person name="Leanovich S.I."/>
            <person name="Hileuskaya K.S."/>
            <person name="Akhremchuk A.E."/>
            <person name="Sikolenko M.A."/>
            <person name="Valentovich L.N."/>
        </authorList>
    </citation>
    <scope>NUCLEOTIDE SEQUENCE</scope>
    <source>
        <strain evidence="2">4-3</strain>
    </source>
</reference>
<gene>
    <name evidence="2" type="ORF">AB4Y30_04185</name>
</gene>
<dbReference type="AlphaFoldDB" id="A0AB39HSY1"/>
<dbReference type="InterPro" id="IPR007345">
    <property type="entry name" value="Polysacch_pyruvyl_Trfase"/>
</dbReference>
<sequence>MNKKILYIGWIGYRNLGDDLMWNSFYSLVKKYFASKPITVIPSFPSVNIQELEPYDTVVLGGGSLISPAYIQLLHKAIKMKKKVVIWGSGIDRIPETVLQAIQQGKKPPAIQRFKGEEIRQLREVLLKADFVGVRGPYTKKVLEVLTGVETVPIIGDPGLLLTHSSTEAKAKKQIGINWGTTGNNLYGTNEKRLEKELVQATKKLIAKGYQISIYAVWDKDFPACRSFYKQIDDSENVIFEEKLYTEEELMKKLSNCLLTINFKLHPNLLSLSAGVPAIALGYRFKVFDLFSSLDLEHFVLSTSEEQMDEKIAQLVDTIIHEEENIKETYQGKQDVYQPLIEKAFIECFLW</sequence>
<dbReference type="PANTHER" id="PTHR36836">
    <property type="entry name" value="COLANIC ACID BIOSYNTHESIS PROTEIN WCAK"/>
    <property type="match status" value="1"/>
</dbReference>
<keyword evidence="2" id="KW-0808">Transferase</keyword>
<dbReference type="EMBL" id="CP162599">
    <property type="protein sequence ID" value="XDK33565.1"/>
    <property type="molecule type" value="Genomic_DNA"/>
</dbReference>
<protein>
    <submittedName>
        <fullName evidence="2">Polysaccharide pyruvyl transferase family protein</fullName>
    </submittedName>
</protein>
<evidence type="ECO:0000313" key="2">
    <source>
        <dbReference type="EMBL" id="XDK33565.1"/>
    </source>
</evidence>